<evidence type="ECO:0000256" key="3">
    <source>
        <dbReference type="ARBA" id="ARBA00022839"/>
    </source>
</evidence>
<dbReference type="InterPro" id="IPR013668">
    <property type="entry name" value="RNase_R_HTH_12"/>
</dbReference>
<dbReference type="EC" id="3.1.13.1" evidence="6"/>
<gene>
    <name evidence="6" type="primary">rnr_1</name>
    <name evidence="6" type="ORF">NCTC12971_00420</name>
</gene>
<dbReference type="GO" id="GO:0005829">
    <property type="term" value="C:cytosol"/>
    <property type="evidence" value="ECO:0007669"/>
    <property type="project" value="UniProtKB-ARBA"/>
</dbReference>
<keyword evidence="3" id="KW-0269">Exonuclease</keyword>
<dbReference type="FunFam" id="2.40.50.140:FF:000124">
    <property type="entry name" value="Ribonuclease R"/>
    <property type="match status" value="1"/>
</dbReference>
<keyword evidence="2 6" id="KW-0378">Hydrolase</keyword>
<dbReference type="GO" id="GO:0003676">
    <property type="term" value="F:nucleic acid binding"/>
    <property type="evidence" value="ECO:0007669"/>
    <property type="project" value="InterPro"/>
</dbReference>
<dbReference type="InterPro" id="IPR012340">
    <property type="entry name" value="NA-bd_OB-fold"/>
</dbReference>
<proteinExistence type="predicted"/>
<dbReference type="InterPro" id="IPR011991">
    <property type="entry name" value="ArsR-like_HTH"/>
</dbReference>
<dbReference type="EMBL" id="LR590463">
    <property type="protein sequence ID" value="VTP59966.1"/>
    <property type="molecule type" value="Genomic_DNA"/>
</dbReference>
<dbReference type="InterPro" id="IPR011129">
    <property type="entry name" value="CSD"/>
</dbReference>
<keyword evidence="1" id="KW-0540">Nuclease</keyword>
<evidence type="ECO:0000313" key="6">
    <source>
        <dbReference type="EMBL" id="VTP59966.1"/>
    </source>
</evidence>
<evidence type="ECO:0000256" key="4">
    <source>
        <dbReference type="SAM" id="MobiDB-lite"/>
    </source>
</evidence>
<evidence type="ECO:0000256" key="2">
    <source>
        <dbReference type="ARBA" id="ARBA00022801"/>
    </source>
</evidence>
<sequence length="216" mass="24349">MSQDPFLEREAEKYESPIPSREFILAHLAKRETPASREELAKELNLTSDEHLEALRRRLRAMERDGQLVFTRRQCYALPERLDLLRGTVIGHRDGYGFLRVEGRKDDLYLSAEQMKMAIHGDVVLAQPLGADRKGRREARIVRVLVPKTSQIVGRFFMDAGTGFVVPDDSRLSFDILIPNEAVAGARMGYMVGGGTDPAPDAPYQGGGENRRDPRR</sequence>
<organism evidence="6 7">
    <name type="scientific">Serratia rubidaea</name>
    <name type="common">Serratia marinorubra</name>
    <dbReference type="NCBI Taxonomy" id="61652"/>
    <lineage>
        <taxon>Bacteria</taxon>
        <taxon>Pseudomonadati</taxon>
        <taxon>Pseudomonadota</taxon>
        <taxon>Gammaproteobacteria</taxon>
        <taxon>Enterobacterales</taxon>
        <taxon>Yersiniaceae</taxon>
        <taxon>Serratia</taxon>
    </lineage>
</organism>
<dbReference type="GO" id="GO:0006355">
    <property type="term" value="P:regulation of DNA-templated transcription"/>
    <property type="evidence" value="ECO:0007669"/>
    <property type="project" value="UniProtKB-ARBA"/>
</dbReference>
<evidence type="ECO:0000259" key="5">
    <source>
        <dbReference type="SMART" id="SM00357"/>
    </source>
</evidence>
<feature type="domain" description="Cold-shock" evidence="5">
    <location>
        <begin position="86"/>
        <end position="145"/>
    </location>
</feature>
<dbReference type="Proteomes" id="UP000307968">
    <property type="component" value="Chromosome"/>
</dbReference>
<dbReference type="InterPro" id="IPR013223">
    <property type="entry name" value="RNase_B_OB_dom"/>
</dbReference>
<evidence type="ECO:0000313" key="7">
    <source>
        <dbReference type="Proteomes" id="UP000307968"/>
    </source>
</evidence>
<dbReference type="CDD" id="cd00090">
    <property type="entry name" value="HTH_ARSR"/>
    <property type="match status" value="1"/>
</dbReference>
<evidence type="ECO:0000256" key="1">
    <source>
        <dbReference type="ARBA" id="ARBA00022722"/>
    </source>
</evidence>
<dbReference type="SUPFAM" id="SSF50249">
    <property type="entry name" value="Nucleic acid-binding proteins"/>
    <property type="match status" value="1"/>
</dbReference>
<name>A0A4U9HB17_SERRU</name>
<dbReference type="AlphaFoldDB" id="A0A4U9HB17"/>
<dbReference type="SMART" id="SM00357">
    <property type="entry name" value="CSP"/>
    <property type="match status" value="1"/>
</dbReference>
<dbReference type="Gene3D" id="2.40.50.140">
    <property type="entry name" value="Nucleic acid-binding proteins"/>
    <property type="match status" value="1"/>
</dbReference>
<dbReference type="GO" id="GO:0008859">
    <property type="term" value="F:exoribonuclease II activity"/>
    <property type="evidence" value="ECO:0007669"/>
    <property type="project" value="UniProtKB-EC"/>
</dbReference>
<dbReference type="Pfam" id="PF08206">
    <property type="entry name" value="OB_RNB"/>
    <property type="match status" value="1"/>
</dbReference>
<dbReference type="Pfam" id="PF08461">
    <property type="entry name" value="WHD_RNase_R"/>
    <property type="match status" value="1"/>
</dbReference>
<accession>A0A4U9HB17</accession>
<feature type="region of interest" description="Disordered" evidence="4">
    <location>
        <begin position="194"/>
        <end position="216"/>
    </location>
</feature>
<reference evidence="6 7" key="1">
    <citation type="submission" date="2019-05" db="EMBL/GenBank/DDBJ databases">
        <authorList>
            <consortium name="Pathogen Informatics"/>
        </authorList>
    </citation>
    <scope>NUCLEOTIDE SEQUENCE [LARGE SCALE GENOMIC DNA]</scope>
    <source>
        <strain evidence="6 7">NCTC12971</strain>
    </source>
</reference>
<protein>
    <submittedName>
        <fullName evidence="6">Ribonuclease R</fullName>
        <ecNumber evidence="6">3.1.13.1</ecNumber>
    </submittedName>
</protein>